<dbReference type="EMBL" id="JARO02001414">
    <property type="protein sequence ID" value="KPP75550.1"/>
    <property type="molecule type" value="Genomic_DNA"/>
</dbReference>
<dbReference type="STRING" id="113540.ENSSFOP00015006595"/>
<dbReference type="CDD" id="cd01671">
    <property type="entry name" value="CARD"/>
    <property type="match status" value="1"/>
</dbReference>
<dbReference type="GO" id="GO:0005886">
    <property type="term" value="C:plasma membrane"/>
    <property type="evidence" value="ECO:0007669"/>
    <property type="project" value="UniProtKB-ARBA"/>
</dbReference>
<dbReference type="Pfam" id="PF00619">
    <property type="entry name" value="CARD"/>
    <property type="match status" value="1"/>
</dbReference>
<dbReference type="Gene3D" id="1.10.533.10">
    <property type="entry name" value="Death Domain, Fas"/>
    <property type="match status" value="1"/>
</dbReference>
<dbReference type="SUPFAM" id="SSF47986">
    <property type="entry name" value="DEATH domain"/>
    <property type="match status" value="1"/>
</dbReference>
<dbReference type="InterPro" id="IPR001309">
    <property type="entry name" value="Pept_C14_p20"/>
</dbReference>
<sequence>MQGVKIGSPARRLGPAARLSSLASRRDGSRFLLQGVKATMNDIRKRKLSLIEVLMSDPGYLLQHLQADSLITQREYHNIRSVQQSSEKTVIDILDKIMNKGEDICRRFLALLQKADILETFPGLKELSTYPDNQYQQPGSTEKSPHHVFYPLPIQIAEYQMKSLPRGFCVIFNNENFDTRSLKERKGSRKDADDLRKVFHWLGFEVKTFVNQSADEMRSRLQEYAQKPHNDCFVCCVLSHGTQRAVYGRDGNTISLQEILQPFNGENCRALVSKPKVFFIQACQGERLQGGVAVQADCAGEMVCDLDANTACGTTIPIDADFLVGMATVQDCYSIRNCKTGSWYIQSLCQALSAYCPRGEDILTILTRVNEVVSREEGKMVCNNRFQVAKQIPEPAFTFTKRLVFRVPGLDTT</sequence>
<dbReference type="PANTHER" id="PTHR48169:SF7">
    <property type="entry name" value="CASPASE 10"/>
    <property type="match status" value="1"/>
</dbReference>
<dbReference type="Proteomes" id="UP000034805">
    <property type="component" value="Unassembled WGS sequence"/>
</dbReference>
<evidence type="ECO:0000259" key="19">
    <source>
        <dbReference type="PROSITE" id="PS50208"/>
    </source>
</evidence>
<keyword evidence="9" id="KW-0378">Hydrolase</keyword>
<proteinExistence type="inferred from homology"/>
<keyword evidence="10" id="KW-0788">Thiol protease</keyword>
<accession>A0A0P7Z4M9</accession>
<evidence type="ECO:0000313" key="21">
    <source>
        <dbReference type="EMBL" id="KPP75550.1"/>
    </source>
</evidence>
<evidence type="ECO:0000256" key="14">
    <source>
        <dbReference type="ARBA" id="ARBA00066479"/>
    </source>
</evidence>
<evidence type="ECO:0000256" key="3">
    <source>
        <dbReference type="ARBA" id="ARBA00010134"/>
    </source>
</evidence>
<dbReference type="InterPro" id="IPR016129">
    <property type="entry name" value="Caspase_his_AS"/>
</dbReference>
<dbReference type="GO" id="GO:0006915">
    <property type="term" value="P:apoptotic process"/>
    <property type="evidence" value="ECO:0007669"/>
    <property type="project" value="UniProtKB-KW"/>
</dbReference>
<comment type="similarity">
    <text evidence="3 17">Belongs to the peptidase C14A family.</text>
</comment>
<dbReference type="FunFam" id="3.40.50.1460:FF:000008">
    <property type="entry name" value="caspase-8 isoform X1"/>
    <property type="match status" value="1"/>
</dbReference>
<dbReference type="Pfam" id="PF00656">
    <property type="entry name" value="Peptidase_C14"/>
    <property type="match status" value="1"/>
</dbReference>
<dbReference type="AlphaFoldDB" id="A0A0P7Z4M9"/>
<dbReference type="InterPro" id="IPR029030">
    <property type="entry name" value="Caspase-like_dom_sf"/>
</dbReference>
<evidence type="ECO:0000259" key="18">
    <source>
        <dbReference type="PROSITE" id="PS50207"/>
    </source>
</evidence>
<dbReference type="GO" id="GO:0051604">
    <property type="term" value="P:protein maturation"/>
    <property type="evidence" value="ECO:0007669"/>
    <property type="project" value="UniProtKB-ARBA"/>
</dbReference>
<evidence type="ECO:0000256" key="2">
    <source>
        <dbReference type="ARBA" id="ARBA00004496"/>
    </source>
</evidence>
<evidence type="ECO:0000256" key="16">
    <source>
        <dbReference type="PIRSR" id="PIRSR038001-1"/>
    </source>
</evidence>
<protein>
    <recommendedName>
        <fullName evidence="15">Caspase-8</fullName>
        <ecNumber evidence="14">3.4.22.61</ecNumber>
    </recommendedName>
</protein>
<dbReference type="GO" id="GO:0005634">
    <property type="term" value="C:nucleus"/>
    <property type="evidence" value="ECO:0007669"/>
    <property type="project" value="UniProtKB-SubCell"/>
</dbReference>
<evidence type="ECO:0000256" key="6">
    <source>
        <dbReference type="ARBA" id="ARBA00022670"/>
    </source>
</evidence>
<keyword evidence="4" id="KW-0963">Cytoplasm</keyword>
<dbReference type="InterPro" id="IPR001315">
    <property type="entry name" value="CARD"/>
</dbReference>
<dbReference type="PROSITE" id="PS50208">
    <property type="entry name" value="CASPASE_P20"/>
    <property type="match status" value="1"/>
</dbReference>
<evidence type="ECO:0000313" key="22">
    <source>
        <dbReference type="Proteomes" id="UP000034805"/>
    </source>
</evidence>
<evidence type="ECO:0000256" key="9">
    <source>
        <dbReference type="ARBA" id="ARBA00022801"/>
    </source>
</evidence>
<feature type="domain" description="CARD" evidence="20">
    <location>
        <begin position="43"/>
        <end position="116"/>
    </location>
</feature>
<dbReference type="PRINTS" id="PR00376">
    <property type="entry name" value="IL1BCENZYME"/>
</dbReference>
<dbReference type="InterPro" id="IPR011029">
    <property type="entry name" value="DEATH-like_dom_sf"/>
</dbReference>
<dbReference type="PROSITE" id="PS50209">
    <property type="entry name" value="CARD"/>
    <property type="match status" value="1"/>
</dbReference>
<comment type="subcellular location">
    <subcellularLocation>
        <location evidence="2">Cytoplasm</location>
    </subcellularLocation>
    <subcellularLocation>
        <location evidence="1">Nucleus</location>
    </subcellularLocation>
</comment>
<evidence type="ECO:0000256" key="7">
    <source>
        <dbReference type="ARBA" id="ARBA00022703"/>
    </source>
</evidence>
<dbReference type="GO" id="GO:0004197">
    <property type="term" value="F:cysteine-type endopeptidase activity"/>
    <property type="evidence" value="ECO:0007669"/>
    <property type="project" value="InterPro"/>
</dbReference>
<dbReference type="EC" id="3.4.22.61" evidence="14"/>
<dbReference type="GO" id="GO:0006508">
    <property type="term" value="P:proteolysis"/>
    <property type="evidence" value="ECO:0007669"/>
    <property type="project" value="UniProtKB-KW"/>
</dbReference>
<evidence type="ECO:0000256" key="12">
    <source>
        <dbReference type="ARBA" id="ARBA00023242"/>
    </source>
</evidence>
<feature type="domain" description="Caspase family p20" evidence="19">
    <location>
        <begin position="165"/>
        <end position="287"/>
    </location>
</feature>
<evidence type="ECO:0000256" key="4">
    <source>
        <dbReference type="ARBA" id="ARBA00022490"/>
    </source>
</evidence>
<keyword evidence="6" id="KW-0645">Protease</keyword>
<feature type="active site" evidence="16">
    <location>
        <position position="283"/>
    </location>
</feature>
<dbReference type="PROSITE" id="PS50207">
    <property type="entry name" value="CASPASE_P10"/>
    <property type="match status" value="1"/>
</dbReference>
<evidence type="ECO:0000256" key="5">
    <source>
        <dbReference type="ARBA" id="ARBA00022553"/>
    </source>
</evidence>
<dbReference type="CDD" id="cd00032">
    <property type="entry name" value="CASc"/>
    <property type="match status" value="1"/>
</dbReference>
<keyword evidence="5" id="KW-0597">Phosphoprotein</keyword>
<keyword evidence="8" id="KW-0677">Repeat</keyword>
<evidence type="ECO:0000256" key="11">
    <source>
        <dbReference type="ARBA" id="ARBA00023145"/>
    </source>
</evidence>
<dbReference type="InterPro" id="IPR015917">
    <property type="entry name" value="Pept_C14A"/>
</dbReference>
<evidence type="ECO:0000256" key="10">
    <source>
        <dbReference type="ARBA" id="ARBA00022807"/>
    </source>
</evidence>
<comment type="caution">
    <text evidence="21">The sequence shown here is derived from an EMBL/GenBank/DDBJ whole genome shotgun (WGS) entry which is preliminary data.</text>
</comment>
<keyword evidence="11" id="KW-0865">Zymogen</keyword>
<dbReference type="InterPro" id="IPR033139">
    <property type="entry name" value="Caspase_cys_AS"/>
</dbReference>
<keyword evidence="7" id="KW-0053">Apoptosis</keyword>
<evidence type="ECO:0000259" key="20">
    <source>
        <dbReference type="PROSITE" id="PS50209"/>
    </source>
</evidence>
<dbReference type="PROSITE" id="PS01122">
    <property type="entry name" value="CASPASE_CYS"/>
    <property type="match status" value="1"/>
</dbReference>
<dbReference type="GO" id="GO:0043065">
    <property type="term" value="P:positive regulation of apoptotic process"/>
    <property type="evidence" value="ECO:0007669"/>
    <property type="project" value="UniProtKB-ARBA"/>
</dbReference>
<gene>
    <name evidence="21" type="ORF">Z043_105191</name>
</gene>
<evidence type="ECO:0000256" key="13">
    <source>
        <dbReference type="ARBA" id="ARBA00051626"/>
    </source>
</evidence>
<name>A0A0P7Z4M9_SCLFO</name>
<dbReference type="SUPFAM" id="SSF52129">
    <property type="entry name" value="Caspase-like"/>
    <property type="match status" value="1"/>
</dbReference>
<evidence type="ECO:0000256" key="15">
    <source>
        <dbReference type="ARBA" id="ARBA00068172"/>
    </source>
</evidence>
<dbReference type="GO" id="GO:0032991">
    <property type="term" value="C:protein-containing complex"/>
    <property type="evidence" value="ECO:0007669"/>
    <property type="project" value="UniProtKB-ARBA"/>
</dbReference>
<evidence type="ECO:0000256" key="8">
    <source>
        <dbReference type="ARBA" id="ARBA00022737"/>
    </source>
</evidence>
<dbReference type="InterPro" id="IPR011600">
    <property type="entry name" value="Pept_C14_caspase"/>
</dbReference>
<feature type="active site" evidence="16">
    <location>
        <position position="240"/>
    </location>
</feature>
<feature type="domain" description="Caspase family p10" evidence="18">
    <location>
        <begin position="316"/>
        <end position="407"/>
    </location>
</feature>
<organism evidence="21 22">
    <name type="scientific">Scleropages formosus</name>
    <name type="common">Asian bonytongue</name>
    <name type="synonym">Osteoglossum formosum</name>
    <dbReference type="NCBI Taxonomy" id="113540"/>
    <lineage>
        <taxon>Eukaryota</taxon>
        <taxon>Metazoa</taxon>
        <taxon>Chordata</taxon>
        <taxon>Craniata</taxon>
        <taxon>Vertebrata</taxon>
        <taxon>Euteleostomi</taxon>
        <taxon>Actinopterygii</taxon>
        <taxon>Neopterygii</taxon>
        <taxon>Teleostei</taxon>
        <taxon>Osteoglossocephala</taxon>
        <taxon>Osteoglossomorpha</taxon>
        <taxon>Osteoglossiformes</taxon>
        <taxon>Osteoglossidae</taxon>
        <taxon>Scleropages</taxon>
    </lineage>
</organism>
<dbReference type="GO" id="GO:0005737">
    <property type="term" value="C:cytoplasm"/>
    <property type="evidence" value="ECO:0007669"/>
    <property type="project" value="UniProtKB-SubCell"/>
</dbReference>
<dbReference type="PANTHER" id="PTHR48169">
    <property type="entry name" value="DED DOMAIN-CONTAINING PROTEIN"/>
    <property type="match status" value="1"/>
</dbReference>
<keyword evidence="12" id="KW-0539">Nucleus</keyword>
<dbReference type="PIRSF" id="PIRSF038001">
    <property type="entry name" value="Caspase_ICE"/>
    <property type="match status" value="1"/>
</dbReference>
<reference evidence="21 22" key="1">
    <citation type="submission" date="2015-08" db="EMBL/GenBank/DDBJ databases">
        <title>The genome of the Asian arowana (Scleropages formosus).</title>
        <authorList>
            <person name="Tan M.H."/>
            <person name="Gan H.M."/>
            <person name="Croft L.J."/>
            <person name="Austin C.M."/>
        </authorList>
    </citation>
    <scope>NUCLEOTIDE SEQUENCE [LARGE SCALE GENOMIC DNA]</scope>
    <source>
        <strain evidence="21">Aro1</strain>
    </source>
</reference>
<evidence type="ECO:0000256" key="17">
    <source>
        <dbReference type="RuleBase" id="RU003971"/>
    </source>
</evidence>
<comment type="catalytic activity">
    <reaction evidence="13">
        <text>Strict requirement for Asp at position P1 and has a preferred cleavage sequence of (Leu/Asp/Val)-Glu-Thr-Asp-|-(Gly/Ser/Ala).</text>
        <dbReference type="EC" id="3.4.22.61"/>
    </reaction>
</comment>
<dbReference type="InterPro" id="IPR002138">
    <property type="entry name" value="Pept_C14_p10"/>
</dbReference>
<dbReference type="Gene3D" id="3.40.50.1460">
    <property type="match status" value="1"/>
</dbReference>
<evidence type="ECO:0000256" key="1">
    <source>
        <dbReference type="ARBA" id="ARBA00004123"/>
    </source>
</evidence>
<dbReference type="PROSITE" id="PS01121">
    <property type="entry name" value="CASPASE_HIS"/>
    <property type="match status" value="1"/>
</dbReference>
<dbReference type="SMART" id="SM00115">
    <property type="entry name" value="CASc"/>
    <property type="match status" value="1"/>
</dbReference>